<comment type="caution">
    <text evidence="2">The sequence shown here is derived from an EMBL/GenBank/DDBJ whole genome shotgun (WGS) entry which is preliminary data.</text>
</comment>
<dbReference type="EMBL" id="JAGTXO010000002">
    <property type="protein sequence ID" value="KAG8469811.1"/>
    <property type="molecule type" value="Genomic_DNA"/>
</dbReference>
<keyword evidence="1" id="KW-0812">Transmembrane</keyword>
<dbReference type="Proteomes" id="UP000751190">
    <property type="component" value="Unassembled WGS sequence"/>
</dbReference>
<accession>A0A8J5XIQ0</accession>
<organism evidence="2 3">
    <name type="scientific">Diacronema lutheri</name>
    <name type="common">Unicellular marine alga</name>
    <name type="synonym">Monochrysis lutheri</name>
    <dbReference type="NCBI Taxonomy" id="2081491"/>
    <lineage>
        <taxon>Eukaryota</taxon>
        <taxon>Haptista</taxon>
        <taxon>Haptophyta</taxon>
        <taxon>Pavlovophyceae</taxon>
        <taxon>Pavlovales</taxon>
        <taxon>Pavlovaceae</taxon>
        <taxon>Diacronema</taxon>
    </lineage>
</organism>
<protein>
    <submittedName>
        <fullName evidence="2">Uncharacterized protein</fullName>
    </submittedName>
</protein>
<dbReference type="OrthoDB" id="10684445at2759"/>
<keyword evidence="1" id="KW-1133">Transmembrane helix</keyword>
<gene>
    <name evidence="2" type="ORF">KFE25_006266</name>
</gene>
<name>A0A8J5XIQ0_DIALT</name>
<evidence type="ECO:0000313" key="3">
    <source>
        <dbReference type="Proteomes" id="UP000751190"/>
    </source>
</evidence>
<dbReference type="AlphaFoldDB" id="A0A8J5XIQ0"/>
<keyword evidence="1" id="KW-0472">Membrane</keyword>
<keyword evidence="3" id="KW-1185">Reference proteome</keyword>
<reference evidence="2" key="1">
    <citation type="submission" date="2021-05" db="EMBL/GenBank/DDBJ databases">
        <title>The genome of the haptophyte Pavlova lutheri (Diacronema luteri, Pavlovales) - a model for lipid biosynthesis in eukaryotic algae.</title>
        <authorList>
            <person name="Hulatt C.J."/>
            <person name="Posewitz M.C."/>
        </authorList>
    </citation>
    <scope>NUCLEOTIDE SEQUENCE</scope>
    <source>
        <strain evidence="2">NIVA-4/92</strain>
    </source>
</reference>
<evidence type="ECO:0000256" key="1">
    <source>
        <dbReference type="SAM" id="Phobius"/>
    </source>
</evidence>
<proteinExistence type="predicted"/>
<evidence type="ECO:0000313" key="2">
    <source>
        <dbReference type="EMBL" id="KAG8469811.1"/>
    </source>
</evidence>
<sequence>MSCSESAKCNPNRPGRIAGTPLPACCFSEPQLRATTPSHSAAVVGALAVAVLLLACARSAIVGRRRQLVRALLRDATLRGLSSTRAVRLYAAALALPHGDLLRAQSTDAVRRWRRERNASALDGAARAFAVATREMQEEMAQLGALEEHVCSIASATQPQQLAIVHSAAPGDADVSANSSASAGVSGVSGATYAHSHTSSQLVECTLAYDALTLVGHAPSAAVLAVSPRDARVASRCAGDAGVGAEDNACSGGGNLVGNGGLRGDIGAEEGGTCDEPSFSASWAALRAHARTAAARVRHRARLVSEVAEVRRALEASLRVDSVANIRDELLHEQRYSAEDAATQATPIWAARREEWRRRAAAIDAELTQIDDAADAARARALSHEAVAMRFIAAAREQRARRLAAARDAARCAASGDENEDLRADARAEELALAWAVCIASVHATLCAWLACIALARPGALLAALPSVSALRPERCEAFEPWPAWSSVTSTSVGWFFSYLGLARAGEAEGAAGTYAAEMWRCVVRPALHVPALALVALRVCPETAVHGAAVALALRSLWSAMLAPSATARAALALWVGSHAAVCCSIWLGRVPLRRGPRLAFRVCWLACSACLTLQLVWTPPAARACSAELLGCGSCRACAVELVRHAIRGAGGTRGAGAGRGG</sequence>
<feature type="transmembrane region" description="Helical" evidence="1">
    <location>
        <begin position="41"/>
        <end position="61"/>
    </location>
</feature>